<gene>
    <name evidence="3" type="ORF">B0T19DRAFT_262507</name>
</gene>
<feature type="domain" description="Clr5" evidence="2">
    <location>
        <begin position="166"/>
        <end position="204"/>
    </location>
</feature>
<dbReference type="Proteomes" id="UP001286456">
    <property type="component" value="Unassembled WGS sequence"/>
</dbReference>
<evidence type="ECO:0000259" key="2">
    <source>
        <dbReference type="Pfam" id="PF14420"/>
    </source>
</evidence>
<sequence length="280" mass="29997">MTMTMCYPENRAATIPAVSEPLAPLPPPRRSPTASTPSSATLSAAPFASLGLSLGPSPRLSTSSSSSSTTTIAGGGGGSSSSSSMQTPLPSPLLHASGSGPGPNPGFGPNLDPRRPSDPLSASSSPTLQVHLHHHHDVHHVQGPGFHAPPPILIPEGKSRILQGPSAKDWARHRDTIIDLYKQYPLKKVSELMRKHHGFAARKKKQSTVNQSPPAQSPWRYRPAGTTPPHHRRVSNRRSPRWPFRFNEAVSSHPGLEWSLSWSWSSLTSTLTALPVPCQP</sequence>
<dbReference type="AlphaFoldDB" id="A0AAE0M7C0"/>
<dbReference type="InterPro" id="IPR025676">
    <property type="entry name" value="Clr5_dom"/>
</dbReference>
<comment type="caution">
    <text evidence="3">The sequence shown here is derived from an EMBL/GenBank/DDBJ whole genome shotgun (WGS) entry which is preliminary data.</text>
</comment>
<feature type="compositionally biased region" description="Low complexity" evidence="1">
    <location>
        <begin position="31"/>
        <end position="72"/>
    </location>
</feature>
<dbReference type="EMBL" id="JAUEPO010000005">
    <property type="protein sequence ID" value="KAK3321243.1"/>
    <property type="molecule type" value="Genomic_DNA"/>
</dbReference>
<feature type="region of interest" description="Disordered" evidence="1">
    <location>
        <begin position="199"/>
        <end position="237"/>
    </location>
</feature>
<dbReference type="Pfam" id="PF14420">
    <property type="entry name" value="Clr5"/>
    <property type="match status" value="1"/>
</dbReference>
<evidence type="ECO:0000313" key="3">
    <source>
        <dbReference type="EMBL" id="KAK3321243.1"/>
    </source>
</evidence>
<keyword evidence="4" id="KW-1185">Reference proteome</keyword>
<reference evidence="3" key="1">
    <citation type="journal article" date="2023" name="Mol. Phylogenet. Evol.">
        <title>Genome-scale phylogeny and comparative genomics of the fungal order Sordariales.</title>
        <authorList>
            <person name="Hensen N."/>
            <person name="Bonometti L."/>
            <person name="Westerberg I."/>
            <person name="Brannstrom I.O."/>
            <person name="Guillou S."/>
            <person name="Cros-Aarteil S."/>
            <person name="Calhoun S."/>
            <person name="Haridas S."/>
            <person name="Kuo A."/>
            <person name="Mondo S."/>
            <person name="Pangilinan J."/>
            <person name="Riley R."/>
            <person name="LaButti K."/>
            <person name="Andreopoulos B."/>
            <person name="Lipzen A."/>
            <person name="Chen C."/>
            <person name="Yan M."/>
            <person name="Daum C."/>
            <person name="Ng V."/>
            <person name="Clum A."/>
            <person name="Steindorff A."/>
            <person name="Ohm R.A."/>
            <person name="Martin F."/>
            <person name="Silar P."/>
            <person name="Natvig D.O."/>
            <person name="Lalanne C."/>
            <person name="Gautier V."/>
            <person name="Ament-Velasquez S.L."/>
            <person name="Kruys A."/>
            <person name="Hutchinson M.I."/>
            <person name="Powell A.J."/>
            <person name="Barry K."/>
            <person name="Miller A.N."/>
            <person name="Grigoriev I.V."/>
            <person name="Debuchy R."/>
            <person name="Gladieux P."/>
            <person name="Hiltunen Thoren M."/>
            <person name="Johannesson H."/>
        </authorList>
    </citation>
    <scope>NUCLEOTIDE SEQUENCE</scope>
    <source>
        <strain evidence="3">SMH4131-1</strain>
    </source>
</reference>
<organism evidence="3 4">
    <name type="scientific">Cercophora scortea</name>
    <dbReference type="NCBI Taxonomy" id="314031"/>
    <lineage>
        <taxon>Eukaryota</taxon>
        <taxon>Fungi</taxon>
        <taxon>Dikarya</taxon>
        <taxon>Ascomycota</taxon>
        <taxon>Pezizomycotina</taxon>
        <taxon>Sordariomycetes</taxon>
        <taxon>Sordariomycetidae</taxon>
        <taxon>Sordariales</taxon>
        <taxon>Lasiosphaeriaceae</taxon>
        <taxon>Cercophora</taxon>
    </lineage>
</organism>
<evidence type="ECO:0000256" key="1">
    <source>
        <dbReference type="SAM" id="MobiDB-lite"/>
    </source>
</evidence>
<feature type="compositionally biased region" description="Low complexity" evidence="1">
    <location>
        <begin position="80"/>
        <end position="98"/>
    </location>
</feature>
<evidence type="ECO:0000313" key="4">
    <source>
        <dbReference type="Proteomes" id="UP001286456"/>
    </source>
</evidence>
<accession>A0AAE0M7C0</accession>
<proteinExistence type="predicted"/>
<feature type="region of interest" description="Disordered" evidence="1">
    <location>
        <begin position="1"/>
        <end position="158"/>
    </location>
</feature>
<reference evidence="3" key="2">
    <citation type="submission" date="2023-06" db="EMBL/GenBank/DDBJ databases">
        <authorList>
            <consortium name="Lawrence Berkeley National Laboratory"/>
            <person name="Haridas S."/>
            <person name="Hensen N."/>
            <person name="Bonometti L."/>
            <person name="Westerberg I."/>
            <person name="Brannstrom I.O."/>
            <person name="Guillou S."/>
            <person name="Cros-Aarteil S."/>
            <person name="Calhoun S."/>
            <person name="Kuo A."/>
            <person name="Mondo S."/>
            <person name="Pangilinan J."/>
            <person name="Riley R."/>
            <person name="Labutti K."/>
            <person name="Andreopoulos B."/>
            <person name="Lipzen A."/>
            <person name="Chen C."/>
            <person name="Yanf M."/>
            <person name="Daum C."/>
            <person name="Ng V."/>
            <person name="Clum A."/>
            <person name="Steindorff A."/>
            <person name="Ohm R."/>
            <person name="Martin F."/>
            <person name="Silar P."/>
            <person name="Natvig D."/>
            <person name="Lalanne C."/>
            <person name="Gautier V."/>
            <person name="Ament-Velasquez S.L."/>
            <person name="Kruys A."/>
            <person name="Hutchinson M.I."/>
            <person name="Powell A.J."/>
            <person name="Barry K."/>
            <person name="Miller A.N."/>
            <person name="Grigoriev I.V."/>
            <person name="Debuchy R."/>
            <person name="Gladieux P."/>
            <person name="Thoren M.H."/>
            <person name="Johannesson H."/>
        </authorList>
    </citation>
    <scope>NUCLEOTIDE SEQUENCE</scope>
    <source>
        <strain evidence="3">SMH4131-1</strain>
    </source>
</reference>
<name>A0AAE0M7C0_9PEZI</name>
<protein>
    <recommendedName>
        <fullName evidence="2">Clr5 domain-containing protein</fullName>
    </recommendedName>
</protein>